<dbReference type="PANTHER" id="PTHR47219:SF25">
    <property type="entry name" value="RAB-GAP TBC DOMAIN-CONTAINING PROTEIN"/>
    <property type="match status" value="1"/>
</dbReference>
<reference evidence="3 4" key="1">
    <citation type="journal article" date="2016" name="Proc. Natl. Acad. Sci. U.S.A.">
        <title>Lipid metabolic changes in an early divergent fungus govern the establishment of a mutualistic symbiosis with endobacteria.</title>
        <authorList>
            <person name="Lastovetsky O.A."/>
            <person name="Gaspar M.L."/>
            <person name="Mondo S.J."/>
            <person name="LaButti K.M."/>
            <person name="Sandor L."/>
            <person name="Grigoriev I.V."/>
            <person name="Henry S.A."/>
            <person name="Pawlowska T.E."/>
        </authorList>
    </citation>
    <scope>NUCLEOTIDE SEQUENCE [LARGE SCALE GENOMIC DNA]</scope>
    <source>
        <strain evidence="3 4">ATCC 52813</strain>
    </source>
</reference>
<dbReference type="RefSeq" id="XP_023470946.1">
    <property type="nucleotide sequence ID" value="XM_023607791.1"/>
</dbReference>
<dbReference type="PANTHER" id="PTHR47219">
    <property type="entry name" value="RAB GTPASE-ACTIVATING PROTEIN 1-LIKE"/>
    <property type="match status" value="1"/>
</dbReference>
<evidence type="ECO:0000313" key="3">
    <source>
        <dbReference type="EMBL" id="PHZ17238.1"/>
    </source>
</evidence>
<dbReference type="STRING" id="1340429.A0A2G4T896"/>
<gene>
    <name evidence="3" type="ORF">RHIMIDRAFT_232672</name>
</gene>
<feature type="domain" description="Rab-GAP TBC" evidence="2">
    <location>
        <begin position="148"/>
        <end position="340"/>
    </location>
</feature>
<keyword evidence="1" id="KW-0343">GTPase activation</keyword>
<dbReference type="Gene3D" id="1.10.472.80">
    <property type="entry name" value="Ypt/Rab-GAP domain of gyp1p, domain 3"/>
    <property type="match status" value="1"/>
</dbReference>
<dbReference type="SMART" id="SM00164">
    <property type="entry name" value="TBC"/>
    <property type="match status" value="1"/>
</dbReference>
<dbReference type="InterPro" id="IPR050302">
    <property type="entry name" value="Rab_GAP_TBC_domain"/>
</dbReference>
<dbReference type="SUPFAM" id="SSF47923">
    <property type="entry name" value="Ypt/Rab-GAP domain of gyp1p"/>
    <property type="match status" value="2"/>
</dbReference>
<organism evidence="3 4">
    <name type="scientific">Rhizopus microsporus ATCC 52813</name>
    <dbReference type="NCBI Taxonomy" id="1340429"/>
    <lineage>
        <taxon>Eukaryota</taxon>
        <taxon>Fungi</taxon>
        <taxon>Fungi incertae sedis</taxon>
        <taxon>Mucoromycota</taxon>
        <taxon>Mucoromycotina</taxon>
        <taxon>Mucoromycetes</taxon>
        <taxon>Mucorales</taxon>
        <taxon>Mucorineae</taxon>
        <taxon>Rhizopodaceae</taxon>
        <taxon>Rhizopus</taxon>
    </lineage>
</organism>
<dbReference type="GO" id="GO:0031267">
    <property type="term" value="F:small GTPase binding"/>
    <property type="evidence" value="ECO:0007669"/>
    <property type="project" value="TreeGrafter"/>
</dbReference>
<dbReference type="InterPro" id="IPR035969">
    <property type="entry name" value="Rab-GAP_TBC_sf"/>
</dbReference>
<keyword evidence="4" id="KW-1185">Reference proteome</keyword>
<dbReference type="InterPro" id="IPR000195">
    <property type="entry name" value="Rab-GAP-TBC_dom"/>
</dbReference>
<dbReference type="GeneID" id="35438781"/>
<dbReference type="FunFam" id="1.10.8.270:FF:000001">
    <property type="entry name" value="TBC1 domain family member 1"/>
    <property type="match status" value="1"/>
</dbReference>
<dbReference type="PROSITE" id="PS50086">
    <property type="entry name" value="TBC_RABGAP"/>
    <property type="match status" value="1"/>
</dbReference>
<evidence type="ECO:0000259" key="2">
    <source>
        <dbReference type="PROSITE" id="PS50086"/>
    </source>
</evidence>
<evidence type="ECO:0000256" key="1">
    <source>
        <dbReference type="ARBA" id="ARBA00022468"/>
    </source>
</evidence>
<protein>
    <submittedName>
        <fullName evidence="3">RabGAP/TBC</fullName>
    </submittedName>
</protein>
<accession>A0A2G4T896</accession>
<sequence>MAVDTNRSCPPIPIWIELSKAQEQVERGSSRPTLTSGSSDTDYTIITATSSIRTSLSLRDKREIIQQYEQRPEKTPDIASEMEKWYAMTDRYGFLNTQQTEADSILLKEKEIERAEKWAAMSHRILIDGETAYTFSYSSKLRRRVYKGIPDCWRRDVWYYLVTDGLRSAKEDYAYKKSYQELLLKESPHERQIDLDIPRTLRDHIMFKQRYGSGQRALFNVLRAFSNYDEEVGYCQGMTNIVATILMYCDEERAFLMLRRMFLRDKLHDLYIPGFPTLMESFFIQDNLLKRYRPRLYHHLNELGLSSDIYATRWYITLFTGGVVQYHTLLRIWDIYFLCGYDIFFFVVIALLKEYEGRLLSSDLDQCMETLGSAMSVSDDDVFIKNVQRLYERRSQVVKTLRKAYQEAH</sequence>
<dbReference type="Proteomes" id="UP000242254">
    <property type="component" value="Unassembled WGS sequence"/>
</dbReference>
<dbReference type="EMBL" id="KZ303842">
    <property type="protein sequence ID" value="PHZ17238.1"/>
    <property type="molecule type" value="Genomic_DNA"/>
</dbReference>
<dbReference type="AlphaFoldDB" id="A0A2G4T896"/>
<name>A0A2G4T896_RHIZD</name>
<dbReference type="Gene3D" id="1.10.8.270">
    <property type="entry name" value="putative rabgap domain of human tbc1 domain family member 14 like domains"/>
    <property type="match status" value="1"/>
</dbReference>
<dbReference type="Pfam" id="PF00566">
    <property type="entry name" value="RabGAP-TBC"/>
    <property type="match status" value="1"/>
</dbReference>
<dbReference type="GO" id="GO:0005096">
    <property type="term" value="F:GTPase activator activity"/>
    <property type="evidence" value="ECO:0007669"/>
    <property type="project" value="UniProtKB-KW"/>
</dbReference>
<evidence type="ECO:0000313" key="4">
    <source>
        <dbReference type="Proteomes" id="UP000242254"/>
    </source>
</evidence>
<proteinExistence type="predicted"/>